<protein>
    <submittedName>
        <fullName evidence="2">Phosphotransferase family protein</fullName>
    </submittedName>
</protein>
<dbReference type="SUPFAM" id="SSF56112">
    <property type="entry name" value="Protein kinase-like (PK-like)"/>
    <property type="match status" value="1"/>
</dbReference>
<dbReference type="Gene3D" id="3.90.1200.10">
    <property type="match status" value="1"/>
</dbReference>
<name>A0ABW2CW12_9ACTN</name>
<dbReference type="Proteomes" id="UP001596380">
    <property type="component" value="Unassembled WGS sequence"/>
</dbReference>
<organism evidence="2 3">
    <name type="scientific">Actinomadura yumaensis</name>
    <dbReference type="NCBI Taxonomy" id="111807"/>
    <lineage>
        <taxon>Bacteria</taxon>
        <taxon>Bacillati</taxon>
        <taxon>Actinomycetota</taxon>
        <taxon>Actinomycetes</taxon>
        <taxon>Streptosporangiales</taxon>
        <taxon>Thermomonosporaceae</taxon>
        <taxon>Actinomadura</taxon>
    </lineage>
</organism>
<dbReference type="InterPro" id="IPR002575">
    <property type="entry name" value="Aminoglycoside_PTrfase"/>
</dbReference>
<proteinExistence type="predicted"/>
<accession>A0ABW2CW12</accession>
<feature type="domain" description="Aminoglycoside phosphotransferase" evidence="1">
    <location>
        <begin position="44"/>
        <end position="241"/>
    </location>
</feature>
<reference evidence="3" key="1">
    <citation type="journal article" date="2019" name="Int. J. Syst. Evol. Microbiol.">
        <title>The Global Catalogue of Microorganisms (GCM) 10K type strain sequencing project: providing services to taxonomists for standard genome sequencing and annotation.</title>
        <authorList>
            <consortium name="The Broad Institute Genomics Platform"/>
            <consortium name="The Broad Institute Genome Sequencing Center for Infectious Disease"/>
            <person name="Wu L."/>
            <person name="Ma J."/>
        </authorList>
    </citation>
    <scope>NUCLEOTIDE SEQUENCE [LARGE SCALE GENOMIC DNA]</scope>
    <source>
        <strain evidence="3">JCM 3369</strain>
    </source>
</reference>
<sequence>MPSLPDNIAAVLTAVHERDQVPVDDARVMHRHSNTAVALPAAGRLVRIAGNPDAHDRVAISVRATRWLAGRGYPCVVPCGAPFLVDGQVVSMWRLLDVSDGPPATGAELGELLRALHHQPAPPADLHLPTLSDPFDSVASAIRHHPGGMADEDRQWLQSRITVLREAWADLPTVLARGLIHGDSHSNNVIRTKDGVVLADWDHVSLGPREWDVIQPFYMARRFGRHSDADLLQFTSAYGWDARHWPGFETLIQVREITGLSPYVRKAPTQSWARAEVAHRLETLRTRKVTARWNSPRRS</sequence>
<dbReference type="EMBL" id="JBHSXS010000036">
    <property type="protein sequence ID" value="MFC6885268.1"/>
    <property type="molecule type" value="Genomic_DNA"/>
</dbReference>
<dbReference type="InterPro" id="IPR011009">
    <property type="entry name" value="Kinase-like_dom_sf"/>
</dbReference>
<evidence type="ECO:0000313" key="3">
    <source>
        <dbReference type="Proteomes" id="UP001596380"/>
    </source>
</evidence>
<comment type="caution">
    <text evidence="2">The sequence shown here is derived from an EMBL/GenBank/DDBJ whole genome shotgun (WGS) entry which is preliminary data.</text>
</comment>
<dbReference type="RefSeq" id="WP_160825768.1">
    <property type="nucleotide sequence ID" value="NZ_JBHSXS010000036.1"/>
</dbReference>
<evidence type="ECO:0000313" key="2">
    <source>
        <dbReference type="EMBL" id="MFC6885268.1"/>
    </source>
</evidence>
<gene>
    <name evidence="2" type="ORF">ACFQKB_36305</name>
</gene>
<evidence type="ECO:0000259" key="1">
    <source>
        <dbReference type="Pfam" id="PF01636"/>
    </source>
</evidence>
<dbReference type="Pfam" id="PF01636">
    <property type="entry name" value="APH"/>
    <property type="match status" value="1"/>
</dbReference>
<keyword evidence="3" id="KW-1185">Reference proteome</keyword>